<proteinExistence type="predicted"/>
<reference evidence="5 6" key="1">
    <citation type="submission" date="2013-04" db="EMBL/GenBank/DDBJ databases">
        <authorList>
            <person name="Kuznetsov B."/>
            <person name="Ivanovsky R."/>
        </authorList>
    </citation>
    <scope>NUCLEOTIDE SEQUENCE [LARGE SCALE GENOMIC DNA]</scope>
    <source>
        <strain evidence="5 6">MGU-K5</strain>
    </source>
</reference>
<dbReference type="PROSITE" id="PS50075">
    <property type="entry name" value="CARRIER"/>
    <property type="match status" value="1"/>
</dbReference>
<gene>
    <name evidence="5" type="ORF">K678_13735</name>
</gene>
<dbReference type="InterPro" id="IPR001242">
    <property type="entry name" value="Condensation_dom"/>
</dbReference>
<dbReference type="PANTHER" id="PTHR45527">
    <property type="entry name" value="NONRIBOSOMAL PEPTIDE SYNTHETASE"/>
    <property type="match status" value="1"/>
</dbReference>
<dbReference type="PROSITE" id="PS00012">
    <property type="entry name" value="PHOSPHOPANTETHEINE"/>
    <property type="match status" value="1"/>
</dbReference>
<dbReference type="GO" id="GO:0043041">
    <property type="term" value="P:amino acid activation for nonribosomal peptide biosynthetic process"/>
    <property type="evidence" value="ECO:0007669"/>
    <property type="project" value="TreeGrafter"/>
</dbReference>
<dbReference type="Gene3D" id="3.40.50.12780">
    <property type="entry name" value="N-terminal domain of ligase-like"/>
    <property type="match status" value="1"/>
</dbReference>
<evidence type="ECO:0000313" key="5">
    <source>
        <dbReference type="EMBL" id="EPY00899.1"/>
    </source>
</evidence>
<dbReference type="InterPro" id="IPR036736">
    <property type="entry name" value="ACP-like_sf"/>
</dbReference>
<feature type="domain" description="Carrier" evidence="4">
    <location>
        <begin position="705"/>
        <end position="779"/>
    </location>
</feature>
<dbReference type="Pfam" id="PF13193">
    <property type="entry name" value="AMP-binding_C"/>
    <property type="match status" value="1"/>
</dbReference>
<dbReference type="InterPro" id="IPR020845">
    <property type="entry name" value="AMP-binding_CS"/>
</dbReference>
<dbReference type="Pfam" id="PF00668">
    <property type="entry name" value="Condensation"/>
    <property type="match status" value="1"/>
</dbReference>
<dbReference type="Pfam" id="PF00501">
    <property type="entry name" value="AMP-binding"/>
    <property type="match status" value="1"/>
</dbReference>
<comment type="cofactor">
    <cofactor evidence="1">
        <name>pantetheine 4'-phosphate</name>
        <dbReference type="ChEBI" id="CHEBI:47942"/>
    </cofactor>
</comment>
<dbReference type="GO" id="GO:0031177">
    <property type="term" value="F:phosphopantetheine binding"/>
    <property type="evidence" value="ECO:0007669"/>
    <property type="project" value="InterPro"/>
</dbReference>
<dbReference type="GO" id="GO:0005737">
    <property type="term" value="C:cytoplasm"/>
    <property type="evidence" value="ECO:0007669"/>
    <property type="project" value="TreeGrafter"/>
</dbReference>
<evidence type="ECO:0000313" key="6">
    <source>
        <dbReference type="Proteomes" id="UP000015350"/>
    </source>
</evidence>
<dbReference type="PRINTS" id="PR00154">
    <property type="entry name" value="AMPBINDING"/>
</dbReference>
<dbReference type="InterPro" id="IPR006162">
    <property type="entry name" value="Ppantetheine_attach_site"/>
</dbReference>
<dbReference type="InterPro" id="IPR020806">
    <property type="entry name" value="PKS_PP-bd"/>
</dbReference>
<sequence length="815" mass="86834">MVTVALVKALLFRITGQTDIIVGSPIACRDHEDLRDQIGFYVNTLALRDRIEGEAGFEALFARVKATVTAALDHRAYPFDRLVEELGLPRDLSRTPVFEVAVVLQDGIQRGLTLNGLAVEEFHEQRSISKFSLAFEFVETEGGGLTLGLEYDSDLFDRSHIERLVGHFAELSTQAMARPDLPIAALAIVPEAERQILAGRTPGPEIADETNLISLFDAAIAAGPTRPALAIEERSYDYATLGRMVDSVARALAATGAVGPGDRVGLLLDRSEWWVVAFLATMKVGAAAVPLDPSYPRARLDYMLGDAGCAAILSQPPHIGSFGGGSVPVFDLDALAASEGGAAVSVAVTAADVAYVIYTSGSTGRPKGVLLTHRGAVNLALAHRDSLGILPRHRVLQFAPTSFDASVWEVLMALMQGACLVIVGPERIRDPREFAAYLRQQQVTVATLPPTYLAQLDPDDLAPLQLLVSAGEPPDPDQARLLAGRLCYVNAYGPTEATVCATWYQVDAERDQGPSIPIGRALPNTEVIVLDRLGALAPVGVCGEIHIGGAGLALGYLGQPELTARAFIDHPLRPGERLYRTGDLGMVRADGNIVYRGRIDAQVKIRGHRVEPGEIDYQIRRQPGVTEAVVSVRPAAAGGADLVAYVVLAAGVSLDPVRREVEAGLPSFLHPSAWVVLDALPLLPNGKVDAAALPVPTAAAPEEGEDEADLATLVARIWREVLGRDGLTPTDRFFEVGGDSIKAIQVVSRLRRHGLTVSMRDFLTDPTIAGLARRLEAEANPPLPSAAAPVGSAPAAALNQAGLSHRELEDLFGDE</sequence>
<dbReference type="STRING" id="1316936.K678_13735"/>
<dbReference type="Gene3D" id="1.10.1200.10">
    <property type="entry name" value="ACP-like"/>
    <property type="match status" value="1"/>
</dbReference>
<dbReference type="InterPro" id="IPR009081">
    <property type="entry name" value="PP-bd_ACP"/>
</dbReference>
<dbReference type="Pfam" id="PF00550">
    <property type="entry name" value="PP-binding"/>
    <property type="match status" value="1"/>
</dbReference>
<dbReference type="SUPFAM" id="SSF47336">
    <property type="entry name" value="ACP-like"/>
    <property type="match status" value="1"/>
</dbReference>
<evidence type="ECO:0000256" key="3">
    <source>
        <dbReference type="ARBA" id="ARBA00022553"/>
    </source>
</evidence>
<accession>S9S8A1</accession>
<dbReference type="InterPro" id="IPR010071">
    <property type="entry name" value="AA_adenyl_dom"/>
</dbReference>
<dbReference type="InterPro" id="IPR045851">
    <property type="entry name" value="AMP-bd_C_sf"/>
</dbReference>
<dbReference type="EMBL" id="AQPH01000062">
    <property type="protein sequence ID" value="EPY00899.1"/>
    <property type="molecule type" value="Genomic_DNA"/>
</dbReference>
<dbReference type="PATRIC" id="fig|1316936.3.peg.2744"/>
<dbReference type="PANTHER" id="PTHR45527:SF1">
    <property type="entry name" value="FATTY ACID SYNTHASE"/>
    <property type="match status" value="1"/>
</dbReference>
<evidence type="ECO:0000259" key="4">
    <source>
        <dbReference type="PROSITE" id="PS50075"/>
    </source>
</evidence>
<dbReference type="InterPro" id="IPR000873">
    <property type="entry name" value="AMP-dep_synth/lig_dom"/>
</dbReference>
<dbReference type="AlphaFoldDB" id="S9S8A1"/>
<evidence type="ECO:0000256" key="1">
    <source>
        <dbReference type="ARBA" id="ARBA00001957"/>
    </source>
</evidence>
<protein>
    <submittedName>
        <fullName evidence="5">Tyrocidine synthetase II</fullName>
    </submittedName>
</protein>
<keyword evidence="2" id="KW-0596">Phosphopantetheine</keyword>
<keyword evidence="3" id="KW-0597">Phosphoprotein</keyword>
<comment type="caution">
    <text evidence="5">The sequence shown here is derived from an EMBL/GenBank/DDBJ whole genome shotgun (WGS) entry which is preliminary data.</text>
</comment>
<dbReference type="InterPro" id="IPR020459">
    <property type="entry name" value="AMP-binding"/>
</dbReference>
<dbReference type="Gene3D" id="3.30.559.10">
    <property type="entry name" value="Chloramphenicol acetyltransferase-like domain"/>
    <property type="match status" value="1"/>
</dbReference>
<dbReference type="InterPro" id="IPR025110">
    <property type="entry name" value="AMP-bd_C"/>
</dbReference>
<dbReference type="InterPro" id="IPR023213">
    <property type="entry name" value="CAT-like_dom_sf"/>
</dbReference>
<dbReference type="Gene3D" id="3.30.300.30">
    <property type="match status" value="1"/>
</dbReference>
<dbReference type="SMART" id="SM00823">
    <property type="entry name" value="PKS_PP"/>
    <property type="match status" value="1"/>
</dbReference>
<dbReference type="NCBIfam" id="TIGR01733">
    <property type="entry name" value="AA-adenyl-dom"/>
    <property type="match status" value="1"/>
</dbReference>
<dbReference type="InterPro" id="IPR042099">
    <property type="entry name" value="ANL_N_sf"/>
</dbReference>
<dbReference type="CDD" id="cd05930">
    <property type="entry name" value="A_NRPS"/>
    <property type="match status" value="1"/>
</dbReference>
<dbReference type="GO" id="GO:0003824">
    <property type="term" value="F:catalytic activity"/>
    <property type="evidence" value="ECO:0007669"/>
    <property type="project" value="InterPro"/>
</dbReference>
<dbReference type="FunFam" id="3.40.50.12780:FF:000012">
    <property type="entry name" value="Non-ribosomal peptide synthetase"/>
    <property type="match status" value="1"/>
</dbReference>
<dbReference type="eggNOG" id="COG1020">
    <property type="taxonomic scope" value="Bacteria"/>
</dbReference>
<dbReference type="SUPFAM" id="SSF56801">
    <property type="entry name" value="Acetyl-CoA synthetase-like"/>
    <property type="match status" value="1"/>
</dbReference>
<dbReference type="PROSITE" id="PS00455">
    <property type="entry name" value="AMP_BINDING"/>
    <property type="match status" value="1"/>
</dbReference>
<organism evidence="5 6">
    <name type="scientific">Magnetospirillum fulvum MGU-K5</name>
    <dbReference type="NCBI Taxonomy" id="1316936"/>
    <lineage>
        <taxon>Bacteria</taxon>
        <taxon>Pseudomonadati</taxon>
        <taxon>Pseudomonadota</taxon>
        <taxon>Alphaproteobacteria</taxon>
        <taxon>Rhodospirillales</taxon>
        <taxon>Rhodospirillaceae</taxon>
        <taxon>Magnetospirillum</taxon>
    </lineage>
</organism>
<evidence type="ECO:0000256" key="2">
    <source>
        <dbReference type="ARBA" id="ARBA00022450"/>
    </source>
</evidence>
<dbReference type="Proteomes" id="UP000015350">
    <property type="component" value="Unassembled WGS sequence"/>
</dbReference>
<dbReference type="GO" id="GO:0044550">
    <property type="term" value="P:secondary metabolite biosynthetic process"/>
    <property type="evidence" value="ECO:0007669"/>
    <property type="project" value="TreeGrafter"/>
</dbReference>
<dbReference type="SUPFAM" id="SSF52777">
    <property type="entry name" value="CoA-dependent acyltransferases"/>
    <property type="match status" value="1"/>
</dbReference>
<name>S9S8A1_MAGFU</name>
<dbReference type="Gene3D" id="3.30.559.30">
    <property type="entry name" value="Nonribosomal peptide synthetase, condensation domain"/>
    <property type="match status" value="1"/>
</dbReference>